<evidence type="ECO:0000313" key="2">
    <source>
        <dbReference type="EMBL" id="GLK00598.1"/>
    </source>
</evidence>
<evidence type="ECO:0000313" key="3">
    <source>
        <dbReference type="Proteomes" id="UP001142325"/>
    </source>
</evidence>
<dbReference type="Proteomes" id="UP001142325">
    <property type="component" value="Unassembled WGS sequence"/>
</dbReference>
<organism evidence="2 3">
    <name type="scientific">Microbacterium keratanolyticum</name>
    <dbReference type="NCBI Taxonomy" id="67574"/>
    <lineage>
        <taxon>Bacteria</taxon>
        <taxon>Bacillati</taxon>
        <taxon>Actinomycetota</taxon>
        <taxon>Actinomycetes</taxon>
        <taxon>Micrococcales</taxon>
        <taxon>Microbacteriaceae</taxon>
        <taxon>Microbacterium</taxon>
    </lineage>
</organism>
<name>A0A9W6HPS4_9MICO</name>
<feature type="region of interest" description="Disordered" evidence="1">
    <location>
        <begin position="1"/>
        <end position="68"/>
    </location>
</feature>
<keyword evidence="3" id="KW-1185">Reference proteome</keyword>
<proteinExistence type="predicted"/>
<dbReference type="EMBL" id="BSET01000001">
    <property type="protein sequence ID" value="GLK00598.1"/>
    <property type="molecule type" value="Genomic_DNA"/>
</dbReference>
<feature type="compositionally biased region" description="Low complexity" evidence="1">
    <location>
        <begin position="47"/>
        <end position="59"/>
    </location>
</feature>
<evidence type="ECO:0000256" key="1">
    <source>
        <dbReference type="SAM" id="MobiDB-lite"/>
    </source>
</evidence>
<reference evidence="2" key="2">
    <citation type="submission" date="2023-01" db="EMBL/GenBank/DDBJ databases">
        <authorList>
            <person name="Sun Q."/>
            <person name="Evtushenko L."/>
        </authorList>
    </citation>
    <scope>NUCLEOTIDE SEQUENCE</scope>
    <source>
        <strain evidence="2">VKM Ac-1958</strain>
    </source>
</reference>
<feature type="compositionally biased region" description="Basic and acidic residues" evidence="1">
    <location>
        <begin position="29"/>
        <end position="43"/>
    </location>
</feature>
<protein>
    <submittedName>
        <fullName evidence="2">Uncharacterized protein</fullName>
    </submittedName>
</protein>
<comment type="caution">
    <text evidence="2">The sequence shown here is derived from an EMBL/GenBank/DDBJ whole genome shotgun (WGS) entry which is preliminary data.</text>
</comment>
<feature type="compositionally biased region" description="Basic and acidic residues" evidence="1">
    <location>
        <begin position="1"/>
        <end position="22"/>
    </location>
</feature>
<reference evidence="2" key="1">
    <citation type="journal article" date="2014" name="Int. J. Syst. Evol. Microbiol.">
        <title>Complete genome sequence of Corynebacterium casei LMG S-19264T (=DSM 44701T), isolated from a smear-ripened cheese.</title>
        <authorList>
            <consortium name="US DOE Joint Genome Institute (JGI-PGF)"/>
            <person name="Walter F."/>
            <person name="Albersmeier A."/>
            <person name="Kalinowski J."/>
            <person name="Ruckert C."/>
        </authorList>
    </citation>
    <scope>NUCLEOTIDE SEQUENCE</scope>
    <source>
        <strain evidence="2">VKM Ac-1958</strain>
    </source>
</reference>
<accession>A0A9W6HPS4</accession>
<sequence length="68" mass="7183">MRAEYEAVEECRAGEDGKRDPSGDPAEQPGRDADRRAHEKDAGRQNGTGSHGTSLLSQGTSGGARSRV</sequence>
<gene>
    <name evidence="2" type="ORF">GCM10017596_03130</name>
</gene>
<dbReference type="AlphaFoldDB" id="A0A9W6HPS4"/>